<gene>
    <name evidence="8" type="primary">carA</name>
    <name evidence="10" type="ORF">COB67_03640</name>
</gene>
<feature type="binding site" evidence="8">
    <location>
        <position position="218"/>
    </location>
    <ligand>
        <name>L-glutamine</name>
        <dbReference type="ChEBI" id="CHEBI:58359"/>
    </ligand>
</feature>
<feature type="active site" evidence="8">
    <location>
        <position position="330"/>
    </location>
</feature>
<dbReference type="InterPro" id="IPR006274">
    <property type="entry name" value="CarbamoylP_synth_ssu"/>
</dbReference>
<keyword evidence="3 8" id="KW-0436">Ligase</keyword>
<feature type="active site" evidence="8">
    <location>
        <position position="328"/>
    </location>
</feature>
<dbReference type="SMART" id="SM01097">
    <property type="entry name" value="CPSase_sm_chain"/>
    <property type="match status" value="1"/>
</dbReference>
<feature type="active site" description="Nucleophile" evidence="8">
    <location>
        <position position="244"/>
    </location>
</feature>
<dbReference type="InterPro" id="IPR029062">
    <property type="entry name" value="Class_I_gatase-like"/>
</dbReference>
<dbReference type="Gene3D" id="3.40.50.880">
    <property type="match status" value="1"/>
</dbReference>
<feature type="region of interest" description="CPSase" evidence="8">
    <location>
        <begin position="1"/>
        <end position="170"/>
    </location>
</feature>
<dbReference type="InterPro" id="IPR036480">
    <property type="entry name" value="CarbP_synth_ssu_N_sf"/>
</dbReference>
<dbReference type="NCBIfam" id="NF009475">
    <property type="entry name" value="PRK12838.1"/>
    <property type="match status" value="1"/>
</dbReference>
<dbReference type="UniPathway" id="UPA00070">
    <property type="reaction ID" value="UER00115"/>
</dbReference>
<dbReference type="InterPro" id="IPR050472">
    <property type="entry name" value="Anth_synth/Amidotransfase"/>
</dbReference>
<name>A0A2A4T7R7_9DELT</name>
<dbReference type="EC" id="6.3.5.5" evidence="8"/>
<evidence type="ECO:0000313" key="10">
    <source>
        <dbReference type="EMBL" id="PCI29578.1"/>
    </source>
</evidence>
<dbReference type="HAMAP" id="MF_01209">
    <property type="entry name" value="CPSase_S_chain"/>
    <property type="match status" value="1"/>
</dbReference>
<dbReference type="Pfam" id="PF00117">
    <property type="entry name" value="GATase"/>
    <property type="match status" value="1"/>
</dbReference>
<feature type="binding site" evidence="8">
    <location>
        <position position="286"/>
    </location>
    <ligand>
        <name>L-glutamine</name>
        <dbReference type="ChEBI" id="CHEBI:58359"/>
    </ligand>
</feature>
<evidence type="ECO:0000256" key="8">
    <source>
        <dbReference type="HAMAP-Rule" id="MF_01209"/>
    </source>
</evidence>
<dbReference type="EMBL" id="NVSR01000012">
    <property type="protein sequence ID" value="PCI29578.1"/>
    <property type="molecule type" value="Genomic_DNA"/>
</dbReference>
<dbReference type="GO" id="GO:0006526">
    <property type="term" value="P:L-arginine biosynthetic process"/>
    <property type="evidence" value="ECO:0007669"/>
    <property type="project" value="UniProtKB-UniRule"/>
</dbReference>
<dbReference type="PANTHER" id="PTHR43418">
    <property type="entry name" value="MULTIFUNCTIONAL TRYPTOPHAN BIOSYNTHESIS PROTEIN-RELATED"/>
    <property type="match status" value="1"/>
</dbReference>
<comment type="function">
    <text evidence="8">Small subunit of the glutamine-dependent carbamoyl phosphate synthetase (CPSase). CPSase catalyzes the formation of carbamoyl phosphate from the ammonia moiety of glutamine, carbonate, and phosphate donated by ATP, constituting the first step of 2 biosynthetic pathways, one leading to arginine and/or urea and the other to pyrimidine nucleotides. The small subunit (glutamine amidotransferase) binds and cleaves glutamine to supply the large subunit with the substrate ammonia.</text>
</comment>
<dbReference type="Pfam" id="PF00988">
    <property type="entry name" value="CPSase_sm_chain"/>
    <property type="match status" value="1"/>
</dbReference>
<evidence type="ECO:0000256" key="6">
    <source>
        <dbReference type="ARBA" id="ARBA00022962"/>
    </source>
</evidence>
<feature type="binding site" evidence="8">
    <location>
        <position position="289"/>
    </location>
    <ligand>
        <name>L-glutamine</name>
        <dbReference type="ChEBI" id="CHEBI:58359"/>
    </ligand>
</feature>
<dbReference type="UniPathway" id="UPA00068">
    <property type="reaction ID" value="UER00171"/>
</dbReference>
<dbReference type="GO" id="GO:0005524">
    <property type="term" value="F:ATP binding"/>
    <property type="evidence" value="ECO:0007669"/>
    <property type="project" value="UniProtKB-UniRule"/>
</dbReference>
<dbReference type="Proteomes" id="UP000218113">
    <property type="component" value="Unassembled WGS sequence"/>
</dbReference>
<dbReference type="Gene3D" id="3.50.30.20">
    <property type="entry name" value="Carbamoyl-phosphate synthase small subunit, N-terminal domain"/>
    <property type="match status" value="1"/>
</dbReference>
<evidence type="ECO:0000256" key="4">
    <source>
        <dbReference type="ARBA" id="ARBA00022741"/>
    </source>
</evidence>
<protein>
    <recommendedName>
        <fullName evidence="8">Carbamoyl phosphate synthase small chain</fullName>
        <ecNumber evidence="8">6.3.5.5</ecNumber>
    </recommendedName>
    <alternativeName>
        <fullName evidence="8">Carbamoyl phosphate synthetase glutamine chain</fullName>
    </alternativeName>
</protein>
<dbReference type="InterPro" id="IPR035686">
    <property type="entry name" value="CPSase_GATase1"/>
</dbReference>
<dbReference type="PROSITE" id="PS51273">
    <property type="entry name" value="GATASE_TYPE_1"/>
    <property type="match status" value="1"/>
</dbReference>
<comment type="pathway">
    <text evidence="1 8">Amino-acid biosynthesis; L-arginine biosynthesis; carbamoyl phosphate from bicarbonate: step 1/1.</text>
</comment>
<feature type="binding site" evidence="8">
    <location>
        <position position="245"/>
    </location>
    <ligand>
        <name>L-glutamine</name>
        <dbReference type="ChEBI" id="CHEBI:58359"/>
    </ligand>
</feature>
<sequence length="349" mass="38949">MELILEDGTVFSGKNFGYNGSVAGEVVFNTGMVGYPETLTDPSYTGEILVFTYPLIGNYGVPAQTMVDNLKANFESDKIHLKGIVITSLTEDYSHWNAVQSLDAWMKEHKIPGLQGVDTRALTKRLRTAGTQLGKLISQGKDIPFYDPSKDNLVAQVSIKEPILYERGEKKVLLVDTGCKNNIIRSFLNRDVSVLRVPWDYDFSNEEFDGIMLSNGPGDPTKIPETIANVRKWLDKDKPIFGICLGHQILALAAGAQSYKLKFGHRSQNQPCILVGTKRCFITSQNHGYAIDDQTLPADWQPWFFNANDGSNEGIRHRTKPIRSVQFHPEAMPGPVDTAFLFDEFVAML</sequence>
<dbReference type="GO" id="GO:0004088">
    <property type="term" value="F:carbamoyl-phosphate synthase (glutamine-hydrolyzing) activity"/>
    <property type="evidence" value="ECO:0007669"/>
    <property type="project" value="UniProtKB-UniRule"/>
</dbReference>
<keyword evidence="4 8" id="KW-0547">Nucleotide-binding</keyword>
<reference evidence="11" key="1">
    <citation type="submission" date="2017-08" db="EMBL/GenBank/DDBJ databases">
        <title>A dynamic microbial community with high functional redundancy inhabits the cold, oxic subseafloor aquifer.</title>
        <authorList>
            <person name="Tully B.J."/>
            <person name="Wheat C.G."/>
            <person name="Glazer B.T."/>
            <person name="Huber J.A."/>
        </authorList>
    </citation>
    <scope>NUCLEOTIDE SEQUENCE [LARGE SCALE GENOMIC DNA]</scope>
</reference>
<keyword evidence="6 8" id="KW-0315">Glutamine amidotransferase</keyword>
<feature type="binding site" evidence="8">
    <location>
        <position position="43"/>
    </location>
    <ligand>
        <name>L-glutamine</name>
        <dbReference type="ChEBI" id="CHEBI:58359"/>
    </ligand>
</feature>
<feature type="binding site" evidence="8">
    <location>
        <position position="288"/>
    </location>
    <ligand>
        <name>L-glutamine</name>
        <dbReference type="ChEBI" id="CHEBI:58359"/>
    </ligand>
</feature>
<comment type="catalytic activity">
    <reaction evidence="8">
        <text>L-glutamine + H2O = L-glutamate + NH4(+)</text>
        <dbReference type="Rhea" id="RHEA:15889"/>
        <dbReference type="ChEBI" id="CHEBI:15377"/>
        <dbReference type="ChEBI" id="CHEBI:28938"/>
        <dbReference type="ChEBI" id="CHEBI:29985"/>
        <dbReference type="ChEBI" id="CHEBI:58359"/>
    </reaction>
</comment>
<dbReference type="NCBIfam" id="TIGR01368">
    <property type="entry name" value="CPSaseIIsmall"/>
    <property type="match status" value="1"/>
</dbReference>
<comment type="pathway">
    <text evidence="8">Pyrimidine metabolism; UMP biosynthesis via de novo pathway; (S)-dihydroorotate from bicarbonate: step 1/3.</text>
</comment>
<dbReference type="PRINTS" id="PR00099">
    <property type="entry name" value="CPSGATASE"/>
</dbReference>
<dbReference type="InterPro" id="IPR017926">
    <property type="entry name" value="GATASE"/>
</dbReference>
<keyword evidence="8" id="KW-0665">Pyrimidine biosynthesis</keyword>
<keyword evidence="8" id="KW-0028">Amino-acid biosynthesis</keyword>
<dbReference type="PRINTS" id="PR00096">
    <property type="entry name" value="GATASE"/>
</dbReference>
<dbReference type="CDD" id="cd01744">
    <property type="entry name" value="GATase1_CPSase"/>
    <property type="match status" value="1"/>
</dbReference>
<feature type="binding site" evidence="8">
    <location>
        <position position="216"/>
    </location>
    <ligand>
        <name>L-glutamine</name>
        <dbReference type="ChEBI" id="CHEBI:58359"/>
    </ligand>
</feature>
<dbReference type="SUPFAM" id="SSF52021">
    <property type="entry name" value="Carbamoyl phosphate synthetase, small subunit N-terminal domain"/>
    <property type="match status" value="1"/>
</dbReference>
<evidence type="ECO:0000259" key="9">
    <source>
        <dbReference type="SMART" id="SM01097"/>
    </source>
</evidence>
<dbReference type="AlphaFoldDB" id="A0A2A4T7R7"/>
<comment type="subunit">
    <text evidence="8">Composed of two chains; the small (or glutamine) chain promotes the hydrolysis of glutamine to ammonia, which is used by the large (or ammonia) chain to synthesize carbamoyl phosphate. Tetramer of heterodimers (alpha,beta)4.</text>
</comment>
<feature type="binding site" evidence="8">
    <location>
        <position position="248"/>
    </location>
    <ligand>
        <name>L-glutamine</name>
        <dbReference type="ChEBI" id="CHEBI:58359"/>
    </ligand>
</feature>
<evidence type="ECO:0000256" key="3">
    <source>
        <dbReference type="ARBA" id="ARBA00022598"/>
    </source>
</evidence>
<proteinExistence type="inferred from homology"/>
<dbReference type="InterPro" id="IPR002474">
    <property type="entry name" value="CarbamoylP_synth_ssu_N"/>
</dbReference>
<keyword evidence="5 8" id="KW-0067">ATP-binding</keyword>
<comment type="caution">
    <text evidence="10">The sequence shown here is derived from an EMBL/GenBank/DDBJ whole genome shotgun (WGS) entry which is preliminary data.</text>
</comment>
<dbReference type="GO" id="GO:0006207">
    <property type="term" value="P:'de novo' pyrimidine nucleobase biosynthetic process"/>
    <property type="evidence" value="ECO:0007669"/>
    <property type="project" value="InterPro"/>
</dbReference>
<accession>A0A2A4T7R7</accession>
<dbReference type="GO" id="GO:0044205">
    <property type="term" value="P:'de novo' UMP biosynthetic process"/>
    <property type="evidence" value="ECO:0007669"/>
    <property type="project" value="UniProtKB-UniRule"/>
</dbReference>
<feature type="domain" description="Carbamoyl-phosphate synthase small subunit N-terminal" evidence="9">
    <location>
        <begin position="1"/>
        <end position="137"/>
    </location>
</feature>
<evidence type="ECO:0000256" key="7">
    <source>
        <dbReference type="ARBA" id="ARBA00048816"/>
    </source>
</evidence>
<evidence type="ECO:0000256" key="1">
    <source>
        <dbReference type="ARBA" id="ARBA00005077"/>
    </source>
</evidence>
<dbReference type="FunFam" id="3.50.30.20:FF:000002">
    <property type="entry name" value="Carbamoyl-phosphate synthase 1, mitochondrial"/>
    <property type="match status" value="1"/>
</dbReference>
<dbReference type="GO" id="GO:0004359">
    <property type="term" value="F:glutaminase activity"/>
    <property type="evidence" value="ECO:0007669"/>
    <property type="project" value="RHEA"/>
</dbReference>
<dbReference type="PRINTS" id="PR00097">
    <property type="entry name" value="ANTSNTHASEII"/>
</dbReference>
<comment type="catalytic activity">
    <reaction evidence="7 8">
        <text>hydrogencarbonate + L-glutamine + 2 ATP + H2O = carbamoyl phosphate + L-glutamate + 2 ADP + phosphate + 2 H(+)</text>
        <dbReference type="Rhea" id="RHEA:18633"/>
        <dbReference type="ChEBI" id="CHEBI:15377"/>
        <dbReference type="ChEBI" id="CHEBI:15378"/>
        <dbReference type="ChEBI" id="CHEBI:17544"/>
        <dbReference type="ChEBI" id="CHEBI:29985"/>
        <dbReference type="ChEBI" id="CHEBI:30616"/>
        <dbReference type="ChEBI" id="CHEBI:43474"/>
        <dbReference type="ChEBI" id="CHEBI:58228"/>
        <dbReference type="ChEBI" id="CHEBI:58359"/>
        <dbReference type="ChEBI" id="CHEBI:456216"/>
        <dbReference type="EC" id="6.3.5.5"/>
    </reaction>
</comment>
<evidence type="ECO:0000313" key="11">
    <source>
        <dbReference type="Proteomes" id="UP000218113"/>
    </source>
</evidence>
<dbReference type="SUPFAM" id="SSF52317">
    <property type="entry name" value="Class I glutamine amidotransferase-like"/>
    <property type="match status" value="1"/>
</dbReference>
<dbReference type="PANTHER" id="PTHR43418:SF7">
    <property type="entry name" value="CARBAMOYL-PHOSPHATE SYNTHASE SMALL CHAIN"/>
    <property type="match status" value="1"/>
</dbReference>
<evidence type="ECO:0000256" key="5">
    <source>
        <dbReference type="ARBA" id="ARBA00022840"/>
    </source>
</evidence>
<evidence type="ECO:0000256" key="2">
    <source>
        <dbReference type="ARBA" id="ARBA00007800"/>
    </source>
</evidence>
<organism evidence="10 11">
    <name type="scientific">SAR324 cluster bacterium</name>
    <dbReference type="NCBI Taxonomy" id="2024889"/>
    <lineage>
        <taxon>Bacteria</taxon>
        <taxon>Deltaproteobacteria</taxon>
        <taxon>SAR324 cluster</taxon>
    </lineage>
</organism>
<comment type="similarity">
    <text evidence="2 8">Belongs to the CarA family.</text>
</comment>
<keyword evidence="8" id="KW-0055">Arginine biosynthesis</keyword>
<dbReference type="GO" id="GO:0006541">
    <property type="term" value="P:glutamine metabolic process"/>
    <property type="evidence" value="ECO:0007669"/>
    <property type="project" value="InterPro"/>
</dbReference>